<keyword evidence="7" id="KW-0732">Signal</keyword>
<dbReference type="PRINTS" id="PR00364">
    <property type="entry name" value="DISEASERSIST"/>
</dbReference>
<dbReference type="InterPro" id="IPR055414">
    <property type="entry name" value="LRR_R13L4/SHOC2-like"/>
</dbReference>
<dbReference type="InterPro" id="IPR041118">
    <property type="entry name" value="Rx_N"/>
</dbReference>
<dbReference type="GO" id="GO:0043531">
    <property type="term" value="F:ADP binding"/>
    <property type="evidence" value="ECO:0007669"/>
    <property type="project" value="InterPro"/>
</dbReference>
<comment type="caution">
    <text evidence="12">The sequence shown here is derived from an EMBL/GenBank/DDBJ whole genome shotgun (WGS) entry which is preliminary data.</text>
</comment>
<comment type="similarity">
    <text evidence="1">Belongs to the disease resistance NB-LRR family.</text>
</comment>
<dbReference type="FunFam" id="3.40.50.300:FF:001091">
    <property type="entry name" value="Probable disease resistance protein At1g61300"/>
    <property type="match status" value="1"/>
</dbReference>
<feature type="chain" id="PRO_5042164146" evidence="7">
    <location>
        <begin position="22"/>
        <end position="936"/>
    </location>
</feature>
<dbReference type="InterPro" id="IPR038005">
    <property type="entry name" value="RX-like_CC"/>
</dbReference>
<evidence type="ECO:0000256" key="5">
    <source>
        <dbReference type="ARBA" id="ARBA00022821"/>
    </source>
</evidence>
<dbReference type="PANTHER" id="PTHR23155:SF1205">
    <property type="entry name" value="DISEASE RESISTANCE PROTEIN RPM1"/>
    <property type="match status" value="1"/>
</dbReference>
<dbReference type="InterPro" id="IPR042197">
    <property type="entry name" value="Apaf_helical"/>
</dbReference>
<evidence type="ECO:0000313" key="13">
    <source>
        <dbReference type="Proteomes" id="UP001190926"/>
    </source>
</evidence>
<dbReference type="GO" id="GO:0098542">
    <property type="term" value="P:defense response to other organism"/>
    <property type="evidence" value="ECO:0007669"/>
    <property type="project" value="TreeGrafter"/>
</dbReference>
<dbReference type="Gene3D" id="1.10.10.10">
    <property type="entry name" value="Winged helix-like DNA-binding domain superfamily/Winged helix DNA-binding domain"/>
    <property type="match status" value="1"/>
</dbReference>
<dbReference type="Pfam" id="PF23598">
    <property type="entry name" value="LRR_14"/>
    <property type="match status" value="1"/>
</dbReference>
<keyword evidence="3" id="KW-0677">Repeat</keyword>
<dbReference type="Gene3D" id="3.80.10.10">
    <property type="entry name" value="Ribonuclease Inhibitor"/>
    <property type="match status" value="1"/>
</dbReference>
<name>A0AAD4P1N1_PERFH</name>
<dbReference type="Pfam" id="PF23559">
    <property type="entry name" value="WHD_DRP"/>
    <property type="match status" value="1"/>
</dbReference>
<dbReference type="InterPro" id="IPR032675">
    <property type="entry name" value="LRR_dom_sf"/>
</dbReference>
<evidence type="ECO:0000256" key="1">
    <source>
        <dbReference type="ARBA" id="ARBA00008894"/>
    </source>
</evidence>
<sequence>MAEVAVATALGLIQIITPVLSTLNLQTDLKKKDIESMRSWLSSMLAFMEDADMNHRRQRSRTATLTDLIGKVRTTAYQIEDVVDDFLLHSPPYTFHRHRASRKLHTFAHTLRHGLPLRGVAEKIAGIRKDIEDITSQSSAFGDGSNSYSHSNSTILIRPNPLLRDDEMVGYDKSKAELMRRLVDAAGEKRLVTVAVDGPGGSGKTTLVKNVFWKPQIQSQFDCHAWVCVSDQNSDIEKIAENLLKQLCSSRKEAYVHDDGSPVLERLQSYLRRKRYLVVLDDLLKDEYWSCFFKHALPDSRNGSRVIVTTMYSNVSSNCASSQQDHRYSLPGLEFPDQWKLFCRRAFPDNGECPSELKDTCRKIVARCEGLPLAIVTVAGALASKPHIPIEWERFHTNLGNEIRHCSSLSSINNALLRSYMDLSCNLKCCFLYFSIFPEDYSVERGRLIRLWVAERFAVETEDHTAEEVAESYLNELIQRNLVHVSIFDFDGRPRNCRVLNLVLKFIIQKCKDENFATIFPRENAGSSTIQNQSQMMIRRLSVHDHCQHLPGNADLATVRSMLLLRLPEICSSDFEKCLGKLKLIKVMDVQGAPLTKFPKEITRFTLVRYLSFRETKIQTIPSSIEKLSYLETLDLKQTEVTELPKEISHLHNLCHLLVYKYNVSNYVDFESVEGVKLHEGIDKLTLLQNLSLVKVDRKGRILKDLKGLIHLRKLGLMGLKQEHCKDLCSAVQEMKSLKTLDVCSATKEEFLELTEMISPPSTLQRLYLKGRLQTLPNWISNLDYLVRIGLKWSKLRDSPLQILKCLRNLTELQLVDCFVGEELTFEASGFKKMKILTIEDLTNLKMIVIENGAMPELKQISIRRCRGMMMLLGLDKLIKVEELTLYDMADEFVARLRINGDDRDWVKHVPLIHSFTLRDRCWSLENLSGSVSYSR</sequence>
<dbReference type="GO" id="GO:0051607">
    <property type="term" value="P:defense response to virus"/>
    <property type="evidence" value="ECO:0007669"/>
    <property type="project" value="UniProtKB-ARBA"/>
</dbReference>
<feature type="domain" description="Disease resistance N-terminal" evidence="9">
    <location>
        <begin position="24"/>
        <end position="90"/>
    </location>
</feature>
<feature type="signal peptide" evidence="7">
    <location>
        <begin position="1"/>
        <end position="21"/>
    </location>
</feature>
<dbReference type="SUPFAM" id="SSF52540">
    <property type="entry name" value="P-loop containing nucleoside triphosphate hydrolases"/>
    <property type="match status" value="1"/>
</dbReference>
<keyword evidence="5" id="KW-0611">Plant defense</keyword>
<dbReference type="Proteomes" id="UP001190926">
    <property type="component" value="Unassembled WGS sequence"/>
</dbReference>
<proteinExistence type="inferred from homology"/>
<keyword evidence="4" id="KW-0547">Nucleotide-binding</keyword>
<feature type="domain" description="Disease resistance protein winged helix" evidence="10">
    <location>
        <begin position="436"/>
        <end position="506"/>
    </location>
</feature>
<dbReference type="SUPFAM" id="SSF52058">
    <property type="entry name" value="L domain-like"/>
    <property type="match status" value="1"/>
</dbReference>
<dbReference type="FunFam" id="1.10.10.10:FF:000322">
    <property type="entry name" value="Probable disease resistance protein At1g63360"/>
    <property type="match status" value="1"/>
</dbReference>
<dbReference type="Gene3D" id="1.10.8.430">
    <property type="entry name" value="Helical domain of apoptotic protease-activating factors"/>
    <property type="match status" value="1"/>
</dbReference>
<keyword evidence="2" id="KW-0433">Leucine-rich repeat</keyword>
<dbReference type="Gene3D" id="3.40.50.300">
    <property type="entry name" value="P-loop containing nucleotide triphosphate hydrolases"/>
    <property type="match status" value="1"/>
</dbReference>
<evidence type="ECO:0000259" key="8">
    <source>
        <dbReference type="Pfam" id="PF00931"/>
    </source>
</evidence>
<evidence type="ECO:0000256" key="6">
    <source>
        <dbReference type="ARBA" id="ARBA00022840"/>
    </source>
</evidence>
<dbReference type="InterPro" id="IPR002182">
    <property type="entry name" value="NB-ARC"/>
</dbReference>
<dbReference type="InterPro" id="IPR036388">
    <property type="entry name" value="WH-like_DNA-bd_sf"/>
</dbReference>
<feature type="domain" description="NB-ARC" evidence="8">
    <location>
        <begin position="173"/>
        <end position="350"/>
    </location>
</feature>
<organism evidence="12 13">
    <name type="scientific">Perilla frutescens var. hirtella</name>
    <name type="common">Perilla citriodora</name>
    <name type="synonym">Perilla setoyensis</name>
    <dbReference type="NCBI Taxonomy" id="608512"/>
    <lineage>
        <taxon>Eukaryota</taxon>
        <taxon>Viridiplantae</taxon>
        <taxon>Streptophyta</taxon>
        <taxon>Embryophyta</taxon>
        <taxon>Tracheophyta</taxon>
        <taxon>Spermatophyta</taxon>
        <taxon>Magnoliopsida</taxon>
        <taxon>eudicotyledons</taxon>
        <taxon>Gunneridae</taxon>
        <taxon>Pentapetalae</taxon>
        <taxon>asterids</taxon>
        <taxon>lamiids</taxon>
        <taxon>Lamiales</taxon>
        <taxon>Lamiaceae</taxon>
        <taxon>Nepetoideae</taxon>
        <taxon>Elsholtzieae</taxon>
        <taxon>Perilla</taxon>
    </lineage>
</organism>
<keyword evidence="6" id="KW-0067">ATP-binding</keyword>
<dbReference type="InterPro" id="IPR044974">
    <property type="entry name" value="Disease_R_plants"/>
</dbReference>
<evidence type="ECO:0000256" key="7">
    <source>
        <dbReference type="SAM" id="SignalP"/>
    </source>
</evidence>
<accession>A0AAD4P1N1</accession>
<dbReference type="EMBL" id="SDAM02001188">
    <property type="protein sequence ID" value="KAH6822777.1"/>
    <property type="molecule type" value="Genomic_DNA"/>
</dbReference>
<reference evidence="12 13" key="1">
    <citation type="journal article" date="2021" name="Nat. Commun.">
        <title>Incipient diploidization of the medicinal plant Perilla within 10,000 years.</title>
        <authorList>
            <person name="Zhang Y."/>
            <person name="Shen Q."/>
            <person name="Leng L."/>
            <person name="Zhang D."/>
            <person name="Chen S."/>
            <person name="Shi Y."/>
            <person name="Ning Z."/>
            <person name="Chen S."/>
        </authorList>
    </citation>
    <scope>NUCLEOTIDE SEQUENCE [LARGE SCALE GENOMIC DNA]</scope>
    <source>
        <strain evidence="13">cv. PC099</strain>
    </source>
</reference>
<dbReference type="GO" id="GO:0005524">
    <property type="term" value="F:ATP binding"/>
    <property type="evidence" value="ECO:0007669"/>
    <property type="project" value="UniProtKB-KW"/>
</dbReference>
<dbReference type="Pfam" id="PF18052">
    <property type="entry name" value="Rx_N"/>
    <property type="match status" value="1"/>
</dbReference>
<dbReference type="InterPro" id="IPR027417">
    <property type="entry name" value="P-loop_NTPase"/>
</dbReference>
<protein>
    <submittedName>
        <fullName evidence="12">Uncharacterized protein</fullName>
    </submittedName>
</protein>
<evidence type="ECO:0000313" key="12">
    <source>
        <dbReference type="EMBL" id="KAH6822777.1"/>
    </source>
</evidence>
<evidence type="ECO:0000259" key="10">
    <source>
        <dbReference type="Pfam" id="PF23559"/>
    </source>
</evidence>
<evidence type="ECO:0000256" key="4">
    <source>
        <dbReference type="ARBA" id="ARBA00022741"/>
    </source>
</evidence>
<dbReference type="Pfam" id="PF00931">
    <property type="entry name" value="NB-ARC"/>
    <property type="match status" value="1"/>
</dbReference>
<evidence type="ECO:0000259" key="11">
    <source>
        <dbReference type="Pfam" id="PF23598"/>
    </source>
</evidence>
<dbReference type="Gene3D" id="1.20.5.4130">
    <property type="match status" value="1"/>
</dbReference>
<dbReference type="InterPro" id="IPR058922">
    <property type="entry name" value="WHD_DRP"/>
</dbReference>
<dbReference type="PANTHER" id="PTHR23155">
    <property type="entry name" value="DISEASE RESISTANCE PROTEIN RP"/>
    <property type="match status" value="1"/>
</dbReference>
<gene>
    <name evidence="12" type="ORF">C2S53_003604</name>
</gene>
<evidence type="ECO:0000259" key="9">
    <source>
        <dbReference type="Pfam" id="PF18052"/>
    </source>
</evidence>
<evidence type="ECO:0000256" key="3">
    <source>
        <dbReference type="ARBA" id="ARBA00022737"/>
    </source>
</evidence>
<dbReference type="CDD" id="cd14798">
    <property type="entry name" value="RX-CC_like"/>
    <property type="match status" value="1"/>
</dbReference>
<dbReference type="AlphaFoldDB" id="A0AAD4P1N1"/>
<feature type="domain" description="Disease resistance R13L4/SHOC-2-like LRR" evidence="11">
    <location>
        <begin position="583"/>
        <end position="883"/>
    </location>
</feature>
<evidence type="ECO:0000256" key="2">
    <source>
        <dbReference type="ARBA" id="ARBA00022614"/>
    </source>
</evidence>
<keyword evidence="13" id="KW-1185">Reference proteome</keyword>